<evidence type="ECO:0000256" key="1">
    <source>
        <dbReference type="SAM" id="Phobius"/>
    </source>
</evidence>
<reference evidence="2" key="1">
    <citation type="submission" date="2021-01" db="EMBL/GenBank/DDBJ databases">
        <title>Diatom-associated Roseobacters Show Island Model of Population Structure.</title>
        <authorList>
            <person name="Qu L."/>
            <person name="Feng X."/>
            <person name="Chen Y."/>
            <person name="Li L."/>
            <person name="Wang X."/>
            <person name="Hu Z."/>
            <person name="Wang H."/>
            <person name="Luo H."/>
        </authorList>
    </citation>
    <scope>NUCLEOTIDE SEQUENCE</scope>
    <source>
        <strain evidence="2">SM26-45</strain>
    </source>
</reference>
<gene>
    <name evidence="2" type="ORF">JQX14_08115</name>
</gene>
<organism evidence="2 3">
    <name type="scientific">Pseudosulfitobacter pseudonitzschiae</name>
    <dbReference type="NCBI Taxonomy" id="1402135"/>
    <lineage>
        <taxon>Bacteria</taxon>
        <taxon>Pseudomonadati</taxon>
        <taxon>Pseudomonadota</taxon>
        <taxon>Alphaproteobacteria</taxon>
        <taxon>Rhodobacterales</taxon>
        <taxon>Roseobacteraceae</taxon>
        <taxon>Pseudosulfitobacter</taxon>
    </lineage>
</organism>
<feature type="transmembrane region" description="Helical" evidence="1">
    <location>
        <begin position="6"/>
        <end position="30"/>
    </location>
</feature>
<comment type="caution">
    <text evidence="2">The sequence shown here is derived from an EMBL/GenBank/DDBJ whole genome shotgun (WGS) entry which is preliminary data.</text>
</comment>
<dbReference type="AlphaFoldDB" id="A0A9Q2NLQ3"/>
<feature type="transmembrane region" description="Helical" evidence="1">
    <location>
        <begin position="75"/>
        <end position="96"/>
    </location>
</feature>
<evidence type="ECO:0000313" key="2">
    <source>
        <dbReference type="EMBL" id="MBM2354500.1"/>
    </source>
</evidence>
<proteinExistence type="predicted"/>
<name>A0A9Q2NLQ3_9RHOB</name>
<keyword evidence="1" id="KW-0812">Transmembrane</keyword>
<evidence type="ECO:0000313" key="3">
    <source>
        <dbReference type="Proteomes" id="UP000809337"/>
    </source>
</evidence>
<accession>A0A9Q2NLQ3</accession>
<dbReference type="EMBL" id="JAFBWN010000004">
    <property type="protein sequence ID" value="MBM2354500.1"/>
    <property type="molecule type" value="Genomic_DNA"/>
</dbReference>
<sequence length="112" mass="10840">MLILALIYLAIAFGMLVALAAMILKIGTLLGECPAARQAARAAAVTIATGFCAIGAGGVALIGGALPLVQSEPGAGLMLALGLAALCLGLGFTHAVGTLRAVVKDAPAATAT</sequence>
<feature type="transmembrane region" description="Helical" evidence="1">
    <location>
        <begin position="42"/>
        <end position="69"/>
    </location>
</feature>
<dbReference type="Proteomes" id="UP000809337">
    <property type="component" value="Unassembled WGS sequence"/>
</dbReference>
<protein>
    <submittedName>
        <fullName evidence="2">Uncharacterized protein</fullName>
    </submittedName>
</protein>
<keyword evidence="1" id="KW-1133">Transmembrane helix</keyword>
<keyword evidence="1" id="KW-0472">Membrane</keyword>